<dbReference type="RefSeq" id="XP_040780773.1">
    <property type="nucleotide sequence ID" value="XM_040924987.1"/>
</dbReference>
<keyword evidence="3" id="KW-1185">Reference proteome</keyword>
<protein>
    <submittedName>
        <fullName evidence="2">Uncharacterized protein</fullName>
    </submittedName>
</protein>
<proteinExistence type="predicted"/>
<evidence type="ECO:0000256" key="1">
    <source>
        <dbReference type="SAM" id="MobiDB-lite"/>
    </source>
</evidence>
<feature type="region of interest" description="Disordered" evidence="1">
    <location>
        <begin position="522"/>
        <end position="582"/>
    </location>
</feature>
<feature type="region of interest" description="Disordered" evidence="1">
    <location>
        <begin position="645"/>
        <end position="721"/>
    </location>
</feature>
<sequence>MVYHHRRLSSLSSKEVTALASLLSLPVRLLDPTTGVPSDLWLASQARNITTNLPKPLLRPHNLLSRLYMSANRHLHLTLEDVIPECAVLCPAHHDLNPWVVRQVFLLVTEEVTSGLVSLEKYLVRPGRYNNDKDHSNSNSSKKRLDSDTVAEIRDFVDRMHALLNLSTGSEVLDRVGCPDGARVLPRIQGGCEACVVAVIGASAGALCDLQAGLCGRSHRKGEPALLRLVQAWISNLPRENDEVGREEEMTKEKVMRQSERLARTIKRVRRLVCKKKHRRAVEGWTRGGHRSGSRHGGMISGEHGSGASRGELSLDVQRSRDRVHEGAFSEAAWPSEPKGSGALSTGKQKQLSSPSKTLSASTTTIAPSGPRGRHRSHSHNSGKDTTSHPHRTGRHIQQHHPSTAPSSHHRSAARAHTALSYADTIEQLIDCYHIEEESDDNDHDQNDDDCLERSEVAGLEAARASQRWWEAFSDVGEQQHPAFRSQVAASAVPSPLDVNREGDGGEEVFDPTQWTDISVHTTATPPLATTTKTRRTEKPPPHVPTIPPQHRFPLLGGDDDDDDDDDDEDDDVDDQRQSAAWYPRAVMASSVYSNDWTVRPHPTPARAVVQSNVRAAMPSRADNSSNFMSPGVAPCAPRLASQVVAEHSSESKSSRITAWPAYPRAEQITTDRPKRRRGNSRHHHQHQHRQVSTTKTVDKSSSKQNNKSTATIDGPQPLTPQEFRTALTSINRFSSSSSDNNRSYSHAGFFVFEGDIPEGTVLPGESASNIGNREYVWALQNGELERARAMFGGEE</sequence>
<dbReference type="AlphaFoldDB" id="A0A9P4YBF3"/>
<evidence type="ECO:0000313" key="3">
    <source>
        <dbReference type="Proteomes" id="UP000803844"/>
    </source>
</evidence>
<reference evidence="2" key="1">
    <citation type="journal article" date="2020" name="Phytopathology">
        <title>Genome sequence of the chestnut blight fungus Cryphonectria parasitica EP155: A fundamental resource for an archetypical invasive plant pathogen.</title>
        <authorList>
            <person name="Crouch J.A."/>
            <person name="Dawe A."/>
            <person name="Aerts A."/>
            <person name="Barry K."/>
            <person name="Churchill A.C.L."/>
            <person name="Grimwood J."/>
            <person name="Hillman B."/>
            <person name="Milgroom M.G."/>
            <person name="Pangilinan J."/>
            <person name="Smith M."/>
            <person name="Salamov A."/>
            <person name="Schmutz J."/>
            <person name="Yadav J."/>
            <person name="Grigoriev I.V."/>
            <person name="Nuss D."/>
        </authorList>
    </citation>
    <scope>NUCLEOTIDE SEQUENCE</scope>
    <source>
        <strain evidence="2">EP155</strain>
    </source>
</reference>
<feature type="compositionally biased region" description="Basic residues" evidence="1">
    <location>
        <begin position="674"/>
        <end position="690"/>
    </location>
</feature>
<feature type="compositionally biased region" description="Acidic residues" evidence="1">
    <location>
        <begin position="558"/>
        <end position="574"/>
    </location>
</feature>
<evidence type="ECO:0000313" key="2">
    <source>
        <dbReference type="EMBL" id="KAF3769812.1"/>
    </source>
</evidence>
<dbReference type="GeneID" id="63842116"/>
<comment type="caution">
    <text evidence="2">The sequence shown here is derived from an EMBL/GenBank/DDBJ whole genome shotgun (WGS) entry which is preliminary data.</text>
</comment>
<dbReference type="OrthoDB" id="3786931at2759"/>
<name>A0A9P4YBF3_CRYP1</name>
<feature type="compositionally biased region" description="Basic residues" evidence="1">
    <location>
        <begin position="372"/>
        <end position="381"/>
    </location>
</feature>
<gene>
    <name evidence="2" type="ORF">M406DRAFT_66274</name>
</gene>
<feature type="compositionally biased region" description="Basic and acidic residues" evidence="1">
    <location>
        <begin position="318"/>
        <end position="328"/>
    </location>
</feature>
<feature type="compositionally biased region" description="Polar residues" evidence="1">
    <location>
        <begin position="343"/>
        <end position="367"/>
    </location>
</feature>
<dbReference type="EMBL" id="MU032344">
    <property type="protein sequence ID" value="KAF3769812.1"/>
    <property type="molecule type" value="Genomic_DNA"/>
</dbReference>
<feature type="compositionally biased region" description="Basic residues" evidence="1">
    <location>
        <begin position="389"/>
        <end position="399"/>
    </location>
</feature>
<accession>A0A9P4YBF3</accession>
<feature type="region of interest" description="Disordered" evidence="1">
    <location>
        <begin position="280"/>
        <end position="416"/>
    </location>
</feature>
<dbReference type="Proteomes" id="UP000803844">
    <property type="component" value="Unassembled WGS sequence"/>
</dbReference>
<organism evidence="2 3">
    <name type="scientific">Cryphonectria parasitica (strain ATCC 38755 / EP155)</name>
    <dbReference type="NCBI Taxonomy" id="660469"/>
    <lineage>
        <taxon>Eukaryota</taxon>
        <taxon>Fungi</taxon>
        <taxon>Dikarya</taxon>
        <taxon>Ascomycota</taxon>
        <taxon>Pezizomycotina</taxon>
        <taxon>Sordariomycetes</taxon>
        <taxon>Sordariomycetidae</taxon>
        <taxon>Diaporthales</taxon>
        <taxon>Cryphonectriaceae</taxon>
        <taxon>Cryphonectria-Endothia species complex</taxon>
        <taxon>Cryphonectria</taxon>
    </lineage>
</organism>
<feature type="compositionally biased region" description="Low complexity" evidence="1">
    <location>
        <begin position="522"/>
        <end position="532"/>
    </location>
</feature>